<reference evidence="2 3" key="1">
    <citation type="submission" date="2019-09" db="EMBL/GenBank/DDBJ databases">
        <title>Salinarimonas rosea gen. nov., sp. nov., a new member of the a-2 subgroup of the Proteobacteria.</title>
        <authorList>
            <person name="Liu J."/>
        </authorList>
    </citation>
    <scope>NUCLEOTIDE SEQUENCE [LARGE SCALE GENOMIC DNA]</scope>
    <source>
        <strain evidence="2 3">BN140002</strain>
    </source>
</reference>
<dbReference type="SMART" id="SM00530">
    <property type="entry name" value="HTH_XRE"/>
    <property type="match status" value="1"/>
</dbReference>
<dbReference type="InterPro" id="IPR001387">
    <property type="entry name" value="Cro/C1-type_HTH"/>
</dbReference>
<organism evidence="2 3">
    <name type="scientific">Salinarimonas soli</name>
    <dbReference type="NCBI Taxonomy" id="1638099"/>
    <lineage>
        <taxon>Bacteria</taxon>
        <taxon>Pseudomonadati</taxon>
        <taxon>Pseudomonadota</taxon>
        <taxon>Alphaproteobacteria</taxon>
        <taxon>Hyphomicrobiales</taxon>
        <taxon>Salinarimonadaceae</taxon>
        <taxon>Salinarimonas</taxon>
    </lineage>
</organism>
<dbReference type="EMBL" id="VUOA01000040">
    <property type="protein sequence ID" value="KAA2234965.1"/>
    <property type="molecule type" value="Genomic_DNA"/>
</dbReference>
<dbReference type="OrthoDB" id="9797172at2"/>
<dbReference type="Proteomes" id="UP000323142">
    <property type="component" value="Unassembled WGS sequence"/>
</dbReference>
<reference evidence="2 3" key="2">
    <citation type="submission" date="2019-09" db="EMBL/GenBank/DDBJ databases">
        <authorList>
            <person name="Jin C."/>
        </authorList>
    </citation>
    <scope>NUCLEOTIDE SEQUENCE [LARGE SCALE GENOMIC DNA]</scope>
    <source>
        <strain evidence="2 3">BN140002</strain>
    </source>
</reference>
<keyword evidence="3" id="KW-1185">Reference proteome</keyword>
<name>A0A5B2V8R6_9HYPH</name>
<gene>
    <name evidence="2" type="ORF">F0L46_21730</name>
</gene>
<dbReference type="RefSeq" id="WP_149821519.1">
    <property type="nucleotide sequence ID" value="NZ_VUOA01000040.1"/>
</dbReference>
<feature type="domain" description="HTH cro/C1-type" evidence="1">
    <location>
        <begin position="19"/>
        <end position="73"/>
    </location>
</feature>
<evidence type="ECO:0000313" key="3">
    <source>
        <dbReference type="Proteomes" id="UP000323142"/>
    </source>
</evidence>
<protein>
    <submittedName>
        <fullName evidence="2">Helix-turn-helix domain-containing protein</fullName>
    </submittedName>
</protein>
<evidence type="ECO:0000313" key="2">
    <source>
        <dbReference type="EMBL" id="KAA2234965.1"/>
    </source>
</evidence>
<evidence type="ECO:0000259" key="1">
    <source>
        <dbReference type="PROSITE" id="PS50943"/>
    </source>
</evidence>
<dbReference type="InterPro" id="IPR010982">
    <property type="entry name" value="Lambda_DNA-bd_dom_sf"/>
</dbReference>
<dbReference type="SUPFAM" id="SSF47413">
    <property type="entry name" value="lambda repressor-like DNA-binding domains"/>
    <property type="match status" value="1"/>
</dbReference>
<dbReference type="Pfam" id="PF01381">
    <property type="entry name" value="HTH_3"/>
    <property type="match status" value="1"/>
</dbReference>
<comment type="caution">
    <text evidence="2">The sequence shown here is derived from an EMBL/GenBank/DDBJ whole genome shotgun (WGS) entry which is preliminary data.</text>
</comment>
<proteinExistence type="predicted"/>
<dbReference type="AlphaFoldDB" id="A0A5B2V8R6"/>
<dbReference type="PROSITE" id="PS50943">
    <property type="entry name" value="HTH_CROC1"/>
    <property type="match status" value="1"/>
</dbReference>
<dbReference type="Gene3D" id="1.10.260.40">
    <property type="entry name" value="lambda repressor-like DNA-binding domains"/>
    <property type="match status" value="1"/>
</dbReference>
<accession>A0A5B2V8R6</accession>
<dbReference type="CDD" id="cd00093">
    <property type="entry name" value="HTH_XRE"/>
    <property type="match status" value="1"/>
</dbReference>
<sequence>MSDRTKQPNPIDKQIGQRVRTQRLVIGMSQEKLGDALGVTFQQIQKYEKGTNRIGSGRLHQIASVLGVPVNFFFQDLGDENPEKADPGLAGLVNDKAGLELLRAFNRIKTPATRQAILQLVRSVADPAEAEAQA</sequence>
<dbReference type="GO" id="GO:0003677">
    <property type="term" value="F:DNA binding"/>
    <property type="evidence" value="ECO:0007669"/>
    <property type="project" value="InterPro"/>
</dbReference>